<dbReference type="Gramene" id="mRNA:HanXRQr2_Chr06g0252541">
    <property type="protein sequence ID" value="CDS:HanXRQr2_Chr06g0252541.1"/>
    <property type="gene ID" value="HanXRQr2_Chr06g0252541"/>
</dbReference>
<gene>
    <name evidence="1" type="ORF">HanXRQr2_Chr06g0252541</name>
</gene>
<keyword evidence="2" id="KW-1185">Reference proteome</keyword>
<dbReference type="Proteomes" id="UP000215914">
    <property type="component" value="Unassembled WGS sequence"/>
</dbReference>
<dbReference type="EMBL" id="MNCJ02000321">
    <property type="protein sequence ID" value="KAF5801823.1"/>
    <property type="molecule type" value="Genomic_DNA"/>
</dbReference>
<dbReference type="AlphaFoldDB" id="A0A9K3IRN1"/>
<protein>
    <submittedName>
        <fullName evidence="1">Uncharacterized protein</fullName>
    </submittedName>
</protein>
<accession>A0A9K3IRN1</accession>
<evidence type="ECO:0000313" key="2">
    <source>
        <dbReference type="Proteomes" id="UP000215914"/>
    </source>
</evidence>
<reference evidence="1" key="2">
    <citation type="submission" date="2020-06" db="EMBL/GenBank/DDBJ databases">
        <title>Helianthus annuus Genome sequencing and assembly Release 2.</title>
        <authorList>
            <person name="Gouzy J."/>
            <person name="Langlade N."/>
            <person name="Munos S."/>
        </authorList>
    </citation>
    <scope>NUCLEOTIDE SEQUENCE</scope>
    <source>
        <tissue evidence="1">Leaves</tissue>
    </source>
</reference>
<reference evidence="1" key="1">
    <citation type="journal article" date="2017" name="Nature">
        <title>The sunflower genome provides insights into oil metabolism, flowering and Asterid evolution.</title>
        <authorList>
            <person name="Badouin H."/>
            <person name="Gouzy J."/>
            <person name="Grassa C.J."/>
            <person name="Murat F."/>
            <person name="Staton S.E."/>
            <person name="Cottret L."/>
            <person name="Lelandais-Briere C."/>
            <person name="Owens G.L."/>
            <person name="Carrere S."/>
            <person name="Mayjonade B."/>
            <person name="Legrand L."/>
            <person name="Gill N."/>
            <person name="Kane N.C."/>
            <person name="Bowers J.E."/>
            <person name="Hubner S."/>
            <person name="Bellec A."/>
            <person name="Berard A."/>
            <person name="Berges H."/>
            <person name="Blanchet N."/>
            <person name="Boniface M.C."/>
            <person name="Brunel D."/>
            <person name="Catrice O."/>
            <person name="Chaidir N."/>
            <person name="Claudel C."/>
            <person name="Donnadieu C."/>
            <person name="Faraut T."/>
            <person name="Fievet G."/>
            <person name="Helmstetter N."/>
            <person name="King M."/>
            <person name="Knapp S.J."/>
            <person name="Lai Z."/>
            <person name="Le Paslier M.C."/>
            <person name="Lippi Y."/>
            <person name="Lorenzon L."/>
            <person name="Mandel J.R."/>
            <person name="Marage G."/>
            <person name="Marchand G."/>
            <person name="Marquand E."/>
            <person name="Bret-Mestries E."/>
            <person name="Morien E."/>
            <person name="Nambeesan S."/>
            <person name="Nguyen T."/>
            <person name="Pegot-Espagnet P."/>
            <person name="Pouilly N."/>
            <person name="Raftis F."/>
            <person name="Sallet E."/>
            <person name="Schiex T."/>
            <person name="Thomas J."/>
            <person name="Vandecasteele C."/>
            <person name="Vares D."/>
            <person name="Vear F."/>
            <person name="Vautrin S."/>
            <person name="Crespi M."/>
            <person name="Mangin B."/>
            <person name="Burke J.M."/>
            <person name="Salse J."/>
            <person name="Munos S."/>
            <person name="Vincourt P."/>
            <person name="Rieseberg L.H."/>
            <person name="Langlade N.B."/>
        </authorList>
    </citation>
    <scope>NUCLEOTIDE SEQUENCE</scope>
    <source>
        <tissue evidence="1">Leaves</tissue>
    </source>
</reference>
<proteinExistence type="predicted"/>
<sequence length="54" mass="5928">MSRLCPTKFVGVLSRDVGIKLNWVTILNTSALYILLKSSGVIPKIIPEGFLVEP</sequence>
<organism evidence="1 2">
    <name type="scientific">Helianthus annuus</name>
    <name type="common">Common sunflower</name>
    <dbReference type="NCBI Taxonomy" id="4232"/>
    <lineage>
        <taxon>Eukaryota</taxon>
        <taxon>Viridiplantae</taxon>
        <taxon>Streptophyta</taxon>
        <taxon>Embryophyta</taxon>
        <taxon>Tracheophyta</taxon>
        <taxon>Spermatophyta</taxon>
        <taxon>Magnoliopsida</taxon>
        <taxon>eudicotyledons</taxon>
        <taxon>Gunneridae</taxon>
        <taxon>Pentapetalae</taxon>
        <taxon>asterids</taxon>
        <taxon>campanulids</taxon>
        <taxon>Asterales</taxon>
        <taxon>Asteraceae</taxon>
        <taxon>Asteroideae</taxon>
        <taxon>Heliantheae alliance</taxon>
        <taxon>Heliantheae</taxon>
        <taxon>Helianthus</taxon>
    </lineage>
</organism>
<comment type="caution">
    <text evidence="1">The sequence shown here is derived from an EMBL/GenBank/DDBJ whole genome shotgun (WGS) entry which is preliminary data.</text>
</comment>
<evidence type="ECO:0000313" key="1">
    <source>
        <dbReference type="EMBL" id="KAF5801823.1"/>
    </source>
</evidence>
<name>A0A9K3IRN1_HELAN</name>